<dbReference type="SUPFAM" id="SSF52518">
    <property type="entry name" value="Thiamin diphosphate-binding fold (THDP-binding)"/>
    <property type="match status" value="1"/>
</dbReference>
<dbReference type="GO" id="GO:0006979">
    <property type="term" value="P:response to oxidative stress"/>
    <property type="evidence" value="ECO:0007669"/>
    <property type="project" value="TreeGrafter"/>
</dbReference>
<dbReference type="Gene3D" id="3.40.920.10">
    <property type="entry name" value="Pyruvate-ferredoxin oxidoreductase, PFOR, domain III"/>
    <property type="match status" value="1"/>
</dbReference>
<dbReference type="PANTHER" id="PTHR32154">
    <property type="entry name" value="PYRUVATE-FLAVODOXIN OXIDOREDUCTASE-RELATED"/>
    <property type="match status" value="1"/>
</dbReference>
<feature type="region of interest" description="Disordered" evidence="2">
    <location>
        <begin position="463"/>
        <end position="489"/>
    </location>
</feature>
<reference evidence="5 6" key="1">
    <citation type="submission" date="2018-05" db="EMBL/GenBank/DDBJ databases">
        <title>A metagenomic window into the 2 km-deep terrestrial subsurface aquifer revealed taxonomically and functionally diverse microbial community comprising novel uncultured bacterial lineages.</title>
        <authorList>
            <person name="Kadnikov V.V."/>
            <person name="Mardanov A.V."/>
            <person name="Beletsky A.V."/>
            <person name="Banks D."/>
            <person name="Pimenov N.V."/>
            <person name="Frank Y.A."/>
            <person name="Karnachuk O.V."/>
            <person name="Ravin N.V."/>
        </authorList>
    </citation>
    <scope>NUCLEOTIDE SEQUENCE [LARGE SCALE GENOMIC DNA]</scope>
    <source>
        <strain evidence="5">BY</strain>
    </source>
</reference>
<protein>
    <submittedName>
        <fullName evidence="5">2-oxoglutarate oxidoreductase, alpha subunit</fullName>
    </submittedName>
</protein>
<dbReference type="InterPro" id="IPR029061">
    <property type="entry name" value="THDP-binding"/>
</dbReference>
<dbReference type="NCBIfam" id="TIGR03710">
    <property type="entry name" value="OAFO_sf"/>
    <property type="match status" value="1"/>
</dbReference>
<keyword evidence="1" id="KW-0560">Oxidoreductase</keyword>
<dbReference type="KEGG" id="schv:BRCON_2548"/>
<name>A0A2Z4Y7T4_SUMC1</name>
<dbReference type="EMBL" id="CP030759">
    <property type="protein sequence ID" value="AXA37290.1"/>
    <property type="molecule type" value="Genomic_DNA"/>
</dbReference>
<feature type="compositionally biased region" description="Basic and acidic residues" evidence="2">
    <location>
        <begin position="473"/>
        <end position="486"/>
    </location>
</feature>
<dbReference type="GO" id="GO:0016903">
    <property type="term" value="F:oxidoreductase activity, acting on the aldehyde or oxo group of donors"/>
    <property type="evidence" value="ECO:0007669"/>
    <property type="project" value="InterPro"/>
</dbReference>
<evidence type="ECO:0000256" key="1">
    <source>
        <dbReference type="ARBA" id="ARBA00023002"/>
    </source>
</evidence>
<dbReference type="Pfam" id="PF01855">
    <property type="entry name" value="POR_N"/>
    <property type="match status" value="1"/>
</dbReference>
<dbReference type="Gene3D" id="3.40.50.920">
    <property type="match status" value="1"/>
</dbReference>
<feature type="domain" description="Pyruvate/ketoisovalerate oxidoreductase catalytic" evidence="3">
    <location>
        <begin position="42"/>
        <end position="205"/>
    </location>
</feature>
<dbReference type="InterPro" id="IPR002880">
    <property type="entry name" value="Pyrv_Fd/Flavodoxin_OxRdtase_N"/>
</dbReference>
<accession>A0A2Z4Y7T4</accession>
<dbReference type="InterPro" id="IPR002869">
    <property type="entry name" value="Pyrv_flavodox_OxRed_cen"/>
</dbReference>
<dbReference type="InterPro" id="IPR019752">
    <property type="entry name" value="Pyrv/ketoisovalerate_OxRed_cat"/>
</dbReference>
<evidence type="ECO:0000256" key="2">
    <source>
        <dbReference type="SAM" id="MobiDB-lite"/>
    </source>
</evidence>
<sequence>MNRRFSPAGTESAGPLTADEPQRASGTPLINDVVISVATSNGTGSQSANLVLTRSIFQMGIPVGAKNLFPSNIQGLPTWFTIRANQHGWVGRRADADVFVAMNRESVKEDLASLKPGAILILNEELRDALERDDLITYIVPFAKIVEPVCPEVKLRRLVVNMVYVGVVAHLLGIELEEVEKAIAKQFLAKPKAAELNCAAARAGFAFAAENLPPQHLYRLERMNATQGKILIEGNAASAIGLMYGGIQVFAWYPITPSSSLAEALTEIMDDFRCDPETGKATYAIVQAEDELAAMGMVVGAGWVGARAATATSGPGISLMAELAGLAYFCEIPSVIIDVQRVGPSTGLPTRTSQGDVLKAYYLSHGDCKHVLLFPGNPAELYEFSMRALDLAQRLQTLVFVMSDLDLGMNYWMTDEFTPPSQPLDRGKVLTAEDLDRIQEFARYRDVDGDGIPYRTLPGTHHPKAPFFTQGAGHDDRARRSEKPHDWSSNLDRLAHKHETARQLVPESVLQRAAKPTSLGIVAYGSSDLPVREAIQKLTLNHGIDVDYLRIRALPATPSTLEFLRTHERVYVVEQNRDAQLATILRAEHPEVATRLRSVLHYNGLPLDAATVVNQICQQEGE</sequence>
<proteinExistence type="predicted"/>
<dbReference type="CDD" id="cd07034">
    <property type="entry name" value="TPP_PYR_PFOR_IOR-alpha_like"/>
    <property type="match status" value="1"/>
</dbReference>
<dbReference type="Gene3D" id="3.40.50.970">
    <property type="match status" value="1"/>
</dbReference>
<dbReference type="FunFam" id="3.40.50.970:FF:000022">
    <property type="entry name" value="2-oxoglutarate ferredoxin oxidoreductase alpha subunit"/>
    <property type="match status" value="1"/>
</dbReference>
<evidence type="ECO:0000313" key="5">
    <source>
        <dbReference type="EMBL" id="AXA37290.1"/>
    </source>
</evidence>
<evidence type="ECO:0000259" key="3">
    <source>
        <dbReference type="Pfam" id="PF01558"/>
    </source>
</evidence>
<gene>
    <name evidence="5" type="ORF">BRCON_2548</name>
</gene>
<evidence type="ECO:0000313" key="6">
    <source>
        <dbReference type="Proteomes" id="UP000262583"/>
    </source>
</evidence>
<dbReference type="Proteomes" id="UP000262583">
    <property type="component" value="Chromosome"/>
</dbReference>
<feature type="region of interest" description="Disordered" evidence="2">
    <location>
        <begin position="1"/>
        <end position="25"/>
    </location>
</feature>
<dbReference type="AlphaFoldDB" id="A0A2Z4Y7T4"/>
<dbReference type="PANTHER" id="PTHR32154:SF29">
    <property type="entry name" value="BLR6743 PROTEIN"/>
    <property type="match status" value="1"/>
</dbReference>
<feature type="domain" description="Pyruvate flavodoxin/ferredoxin oxidoreductase pyrimidine binding" evidence="4">
    <location>
        <begin position="241"/>
        <end position="404"/>
    </location>
</feature>
<dbReference type="SUPFAM" id="SSF53323">
    <property type="entry name" value="Pyruvate-ferredoxin oxidoreductase, PFOR, domain III"/>
    <property type="match status" value="1"/>
</dbReference>
<organism evidence="5 6">
    <name type="scientific">Sumerlaea chitinivorans</name>
    <dbReference type="NCBI Taxonomy" id="2250252"/>
    <lineage>
        <taxon>Bacteria</taxon>
        <taxon>Candidatus Sumerlaeota</taxon>
        <taxon>Candidatus Sumerlaeia</taxon>
        <taxon>Candidatus Sumerlaeales</taxon>
        <taxon>Candidatus Sumerlaeaceae</taxon>
        <taxon>Candidatus Sumerlaea</taxon>
    </lineage>
</organism>
<dbReference type="InterPro" id="IPR050722">
    <property type="entry name" value="Pyruvate:ferred/Flavod_OxRd"/>
</dbReference>
<dbReference type="InterPro" id="IPR009014">
    <property type="entry name" value="Transketo_C/PFOR_II"/>
</dbReference>
<dbReference type="Pfam" id="PF01558">
    <property type="entry name" value="POR"/>
    <property type="match status" value="1"/>
</dbReference>
<dbReference type="SUPFAM" id="SSF52922">
    <property type="entry name" value="TK C-terminal domain-like"/>
    <property type="match status" value="1"/>
</dbReference>
<evidence type="ECO:0000259" key="4">
    <source>
        <dbReference type="Pfam" id="PF01855"/>
    </source>
</evidence>
<dbReference type="InterPro" id="IPR022367">
    <property type="entry name" value="2-oxoacid/accept_OxRdtase_asu"/>
</dbReference>